<evidence type="ECO:0000313" key="3">
    <source>
        <dbReference type="EMBL" id="SFL80083.1"/>
    </source>
</evidence>
<feature type="signal peptide" evidence="1">
    <location>
        <begin position="1"/>
        <end position="22"/>
    </location>
</feature>
<name>A0A1I4KNB3_9GAMM</name>
<dbReference type="OrthoDB" id="5444681at2"/>
<dbReference type="InterPro" id="IPR010352">
    <property type="entry name" value="DUF945"/>
</dbReference>
<protein>
    <submittedName>
        <fullName evidence="3">Uncharacterized conserved protein YdgA, DUF945 family</fullName>
    </submittedName>
</protein>
<dbReference type="AlphaFoldDB" id="A0A1I4KNB3"/>
<dbReference type="EMBL" id="FOUA01000001">
    <property type="protein sequence ID" value="SFL80083.1"/>
    <property type="molecule type" value="Genomic_DNA"/>
</dbReference>
<dbReference type="RefSeq" id="WP_074777478.1">
    <property type="nucleotide sequence ID" value="NZ_FOGN01000001.1"/>
</dbReference>
<reference evidence="4 5" key="1">
    <citation type="submission" date="2016-10" db="EMBL/GenBank/DDBJ databases">
        <authorList>
            <person name="de Groot N.N."/>
        </authorList>
    </citation>
    <scope>NUCLEOTIDE SEQUENCE [LARGE SCALE GENOMIC DNA]</scope>
    <source>
        <strain evidence="3 4">CGMCC 1.9095</strain>
        <strain evidence="2 5">DSM 22558</strain>
    </source>
</reference>
<keyword evidence="1" id="KW-0732">Signal</keyword>
<dbReference type="Proteomes" id="UP000186904">
    <property type="component" value="Unassembled WGS sequence"/>
</dbReference>
<evidence type="ECO:0000313" key="2">
    <source>
        <dbReference type="EMBL" id="SER36921.1"/>
    </source>
</evidence>
<evidence type="ECO:0000256" key="1">
    <source>
        <dbReference type="SAM" id="SignalP"/>
    </source>
</evidence>
<keyword evidence="4" id="KW-1185">Reference proteome</keyword>
<dbReference type="Proteomes" id="UP000186599">
    <property type="component" value="Unassembled WGS sequence"/>
</dbReference>
<accession>A0A1I4KNB3</accession>
<dbReference type="Pfam" id="PF06097">
    <property type="entry name" value="DUF945"/>
    <property type="match status" value="1"/>
</dbReference>
<gene>
    <name evidence="3" type="ORF">SAMN04487855_1283</name>
    <name evidence="2" type="ORF">SAMN05216589_0341</name>
</gene>
<dbReference type="STRING" id="653930.SAMN05216589_0341"/>
<sequence>MNKAGIAAGTLALLVGAGSAGAWYTGTRLEAVLQDSVRKGNEQLAAQFPGSDMALELVEFKRGILSSEARYRLALPATDSAELPVELFIKDRIEHGPLPLSRLASLRWMPVMAVSHAELEPSDALAGLFAASRAQAPVMVNSSIGYRNDITGDIRIAPMVVNEDGTELTFSGLDADFATDTQGSKVVMTGRVDSLKIQGLAQIDMVGGEFELDRRREGEYGLYLGDGRLTLDSLAMEIADGPVMVLQDIVQTDSTTLGTEGVKGALNYQVGAVSYGGQSLGSVRMDWSLSRLDPAATAVLAGLYNTLSMGLEPSDPQALEEQFTTAMQQLLERKPRVALDNLSIRTANGESRFTLGVDLSQPASFDLPPAMLAQQLIGGLDANLTLSKPMLSDMVRYKALFQPDADAAAVEQEALMLAEMAAGMAEMMQLGTLEGDNILSNLRYADGLIDLNGQSIPLEDFIGMLAMLSPDTSLEALK</sequence>
<dbReference type="EMBL" id="FOGN01000001">
    <property type="protein sequence ID" value="SER36921.1"/>
    <property type="molecule type" value="Genomic_DNA"/>
</dbReference>
<evidence type="ECO:0000313" key="4">
    <source>
        <dbReference type="Proteomes" id="UP000186599"/>
    </source>
</evidence>
<evidence type="ECO:0000313" key="5">
    <source>
        <dbReference type="Proteomes" id="UP000186904"/>
    </source>
</evidence>
<organism evidence="3 4">
    <name type="scientific">Halopseudomonas bauzanensis</name>
    <dbReference type="NCBI Taxonomy" id="653930"/>
    <lineage>
        <taxon>Bacteria</taxon>
        <taxon>Pseudomonadati</taxon>
        <taxon>Pseudomonadota</taxon>
        <taxon>Gammaproteobacteria</taxon>
        <taxon>Pseudomonadales</taxon>
        <taxon>Pseudomonadaceae</taxon>
        <taxon>Halopseudomonas</taxon>
    </lineage>
</organism>
<proteinExistence type="predicted"/>
<feature type="chain" id="PRO_5010473141" evidence="1">
    <location>
        <begin position="23"/>
        <end position="478"/>
    </location>
</feature>